<dbReference type="InterPro" id="IPR000644">
    <property type="entry name" value="CBS_dom"/>
</dbReference>
<dbReference type="Gene3D" id="3.10.580.10">
    <property type="entry name" value="CBS-domain"/>
    <property type="match status" value="1"/>
</dbReference>
<reference evidence="4 5" key="2">
    <citation type="journal article" date="2011" name="Microbiology">
        <title>The genome sequence of Bacillus subtilis subsp. spizizenii W23: insights into speciation within the B. subtilis complex and into the history of B. subtilis genetics.</title>
        <authorList>
            <person name="Zeigler D.R."/>
        </authorList>
    </citation>
    <scope>NUCLEOTIDE SEQUENCE [LARGE SCALE GENOMIC DNA]</scope>
    <source>
        <strain evidence="5">ATCC 23059 / NRRL B-14472 / W23</strain>
    </source>
</reference>
<dbReference type="Proteomes" id="UP000002233">
    <property type="component" value="Chromosome"/>
</dbReference>
<keyword evidence="1 2" id="KW-0129">CBS domain</keyword>
<reference key="1">
    <citation type="submission" date="2010-08" db="EMBL/GenBank/DDBJ databases">
        <authorList>
            <person name="Zeigler D.R."/>
        </authorList>
    </citation>
    <scope>NUCLEOTIDE SEQUENCE</scope>
    <source>
        <strain>W23</strain>
    </source>
</reference>
<gene>
    <name evidence="4" type="ordered locus">BSUW23_12250</name>
</gene>
<evidence type="ECO:0000256" key="2">
    <source>
        <dbReference type="PROSITE-ProRule" id="PRU00703"/>
    </source>
</evidence>
<dbReference type="Pfam" id="PF00571">
    <property type="entry name" value="CBS"/>
    <property type="match status" value="2"/>
</dbReference>
<dbReference type="KEGG" id="bss:BSUW23_12250"/>
<dbReference type="HOGENOM" id="CLU_040681_12_0_9"/>
<dbReference type="SMART" id="SM00116">
    <property type="entry name" value="CBS"/>
    <property type="match status" value="2"/>
</dbReference>
<protein>
    <recommendedName>
        <fullName evidence="3">CBS domain-containing protein</fullName>
    </recommendedName>
</protein>
<feature type="domain" description="CBS" evidence="3">
    <location>
        <begin position="72"/>
        <end position="128"/>
    </location>
</feature>
<dbReference type="EMBL" id="CP002183">
    <property type="protein sequence ID" value="ADM38488.1"/>
    <property type="molecule type" value="Genomic_DNA"/>
</dbReference>
<accession>E0U420</accession>
<dbReference type="InterPro" id="IPR046342">
    <property type="entry name" value="CBS_dom_sf"/>
</dbReference>
<evidence type="ECO:0000313" key="4">
    <source>
        <dbReference type="EMBL" id="ADM38488.1"/>
    </source>
</evidence>
<dbReference type="SUPFAM" id="SSF54631">
    <property type="entry name" value="CBS-domain pair"/>
    <property type="match status" value="1"/>
</dbReference>
<name>E0U420_BACSH</name>
<feature type="domain" description="CBS" evidence="3">
    <location>
        <begin position="9"/>
        <end position="64"/>
    </location>
</feature>
<evidence type="ECO:0000259" key="3">
    <source>
        <dbReference type="PROSITE" id="PS51371"/>
    </source>
</evidence>
<evidence type="ECO:0000256" key="1">
    <source>
        <dbReference type="ARBA" id="ARBA00023122"/>
    </source>
</evidence>
<sequence length="138" mass="14952">MEIKIRDIMTHNVECCEPTASITELAKKMRDSNVGSIPICENGTLQGIVSDRDIVTRCLAENQMDAKASDIMSADIVSGHPDMSAEEAGQLMAEHQIRRLPILENERIAGIVALGDLSIEKDTDEKAGEALSEISKSA</sequence>
<dbReference type="AlphaFoldDB" id="E0U420"/>
<proteinExistence type="predicted"/>
<dbReference type="InterPro" id="IPR051257">
    <property type="entry name" value="Diverse_CBS-Domain"/>
</dbReference>
<dbReference type="PANTHER" id="PTHR43080">
    <property type="entry name" value="CBS DOMAIN-CONTAINING PROTEIN CBSX3, MITOCHONDRIAL"/>
    <property type="match status" value="1"/>
</dbReference>
<evidence type="ECO:0000313" key="5">
    <source>
        <dbReference type="Proteomes" id="UP000002233"/>
    </source>
</evidence>
<dbReference type="PANTHER" id="PTHR43080:SF2">
    <property type="entry name" value="CBS DOMAIN-CONTAINING PROTEIN"/>
    <property type="match status" value="1"/>
</dbReference>
<dbReference type="PROSITE" id="PS51371">
    <property type="entry name" value="CBS"/>
    <property type="match status" value="2"/>
</dbReference>
<organism evidence="4 5">
    <name type="scientific">Bacillus spizizenii (strain ATCC 23059 / NRRL B-14472 / W23)</name>
    <name type="common">Bacillus subtilis subsp. spizizenii</name>
    <dbReference type="NCBI Taxonomy" id="655816"/>
    <lineage>
        <taxon>Bacteria</taxon>
        <taxon>Bacillati</taxon>
        <taxon>Bacillota</taxon>
        <taxon>Bacilli</taxon>
        <taxon>Bacillales</taxon>
        <taxon>Bacillaceae</taxon>
        <taxon>Bacillus</taxon>
    </lineage>
</organism>
<dbReference type="CDD" id="cd04622">
    <property type="entry name" value="CBS_pair_HRP1_like"/>
    <property type="match status" value="1"/>
</dbReference>